<dbReference type="AlphaFoldDB" id="A0A3M7SAL8"/>
<organism evidence="2 3">
    <name type="scientific">Brachionus plicatilis</name>
    <name type="common">Marine rotifer</name>
    <name type="synonym">Brachionus muelleri</name>
    <dbReference type="NCBI Taxonomy" id="10195"/>
    <lineage>
        <taxon>Eukaryota</taxon>
        <taxon>Metazoa</taxon>
        <taxon>Spiralia</taxon>
        <taxon>Gnathifera</taxon>
        <taxon>Rotifera</taxon>
        <taxon>Eurotatoria</taxon>
        <taxon>Monogononta</taxon>
        <taxon>Pseudotrocha</taxon>
        <taxon>Ploima</taxon>
        <taxon>Brachionidae</taxon>
        <taxon>Brachionus</taxon>
    </lineage>
</organism>
<proteinExistence type="predicted"/>
<comment type="caution">
    <text evidence="2">The sequence shown here is derived from an EMBL/GenBank/DDBJ whole genome shotgun (WGS) entry which is preliminary data.</text>
</comment>
<feature type="region of interest" description="Disordered" evidence="1">
    <location>
        <begin position="39"/>
        <end position="103"/>
    </location>
</feature>
<accession>A0A3M7SAL8</accession>
<feature type="compositionally biased region" description="Polar residues" evidence="1">
    <location>
        <begin position="39"/>
        <end position="49"/>
    </location>
</feature>
<evidence type="ECO:0000313" key="3">
    <source>
        <dbReference type="Proteomes" id="UP000276133"/>
    </source>
</evidence>
<gene>
    <name evidence="2" type="ORF">BpHYR1_008471</name>
</gene>
<dbReference type="Proteomes" id="UP000276133">
    <property type="component" value="Unassembled WGS sequence"/>
</dbReference>
<evidence type="ECO:0000256" key="1">
    <source>
        <dbReference type="SAM" id="MobiDB-lite"/>
    </source>
</evidence>
<feature type="region of interest" description="Disordered" evidence="1">
    <location>
        <begin position="122"/>
        <end position="149"/>
    </location>
</feature>
<evidence type="ECO:0000313" key="2">
    <source>
        <dbReference type="EMBL" id="RNA32618.1"/>
    </source>
</evidence>
<dbReference type="EMBL" id="REGN01001779">
    <property type="protein sequence ID" value="RNA32618.1"/>
    <property type="molecule type" value="Genomic_DNA"/>
</dbReference>
<protein>
    <submittedName>
        <fullName evidence="2">Uncharacterized protein</fullName>
    </submittedName>
</protein>
<keyword evidence="3" id="KW-1185">Reference proteome</keyword>
<reference evidence="2 3" key="1">
    <citation type="journal article" date="2018" name="Sci. Rep.">
        <title>Genomic signatures of local adaptation to the degree of environmental predictability in rotifers.</title>
        <authorList>
            <person name="Franch-Gras L."/>
            <person name="Hahn C."/>
            <person name="Garcia-Roger E.M."/>
            <person name="Carmona M.J."/>
            <person name="Serra M."/>
            <person name="Gomez A."/>
        </authorList>
    </citation>
    <scope>NUCLEOTIDE SEQUENCE [LARGE SCALE GENOMIC DNA]</scope>
    <source>
        <strain evidence="2">HYR1</strain>
    </source>
</reference>
<name>A0A3M7SAL8_BRAPC</name>
<sequence>MYRYGEALASWNGDLVLPFGWQTYPTKENSLSQEQNITINEDGNENNLDSPRLPSCDAENYHHIPEDLSPMSQVMPVRSDSEDLSPSECNQNEEDLGRSVAPARIEVEYSHQEKLKWRGKIGMPHLQDGEQDIGENQDALGSKLDGNEE</sequence>